<evidence type="ECO:0000256" key="3">
    <source>
        <dbReference type="ARBA" id="ARBA00022801"/>
    </source>
</evidence>
<dbReference type="GO" id="GO:0004519">
    <property type="term" value="F:endonuclease activity"/>
    <property type="evidence" value="ECO:0007669"/>
    <property type="project" value="UniProtKB-KW"/>
</dbReference>
<dbReference type="Gene3D" id="3.40.600.10">
    <property type="entry name" value="DNA mismatch repair MutH/Restriction endonuclease, type II"/>
    <property type="match status" value="2"/>
</dbReference>
<sequence>MKQSKLIISPPKTMEELKQRADKTLGVLFLEIDINKQLNEGKGSIGTFIEERVFGQKPHNDHFPDFKDLNVELKVTPYIKKSKNNHFVYKAKERLVCNMIDYSQEYKYNNFEQSSFYKKCSNLLLLFYEHKPNVLKSHFKISYSEFLTFNRLMKQNHNFYILLPDKDIKIIKQDWRNIIQKIKDGKADQISEGDTNYLGACTKASDSSVRVLQPFSNIKAKPRAFSLKQSYMTYILNNYVLSKNQNKSEEIISSNDDLMNKTFEDIIIERFEPYYEKSEIELANLFNINIKNKGFRSKIISSILKIKSDVNFSEEFQKASIISKAIRVEQNNKIKESISFPKIDFKNLVNEDWLDSVFYQQIGLSRFMFCIFKKENKEYIFKKVKFWNMPISDLNQAKQVWEQTKDLIVKNKLIFDNFSVKNFPKSSENPVSHVRPHDIDAKKGRTELSNGTKIINYCFWINRKYIQNIINEILKN</sequence>
<accession>A0AAI8FDP3</accession>
<dbReference type="KEGG" id="mhs:MOS_227"/>
<keyword evidence="3" id="KW-0378">Hydrolase</keyword>
<dbReference type="InterPro" id="IPR011337">
    <property type="entry name" value="DNA_rep_MutH/RE_typeII_Sau3AI"/>
</dbReference>
<dbReference type="REBASE" id="56543">
    <property type="entry name" value="Mhy76ORF228P"/>
</dbReference>
<dbReference type="InterPro" id="IPR011335">
    <property type="entry name" value="Restrct_endonuc-II-like"/>
</dbReference>
<reference evidence="5 6" key="1">
    <citation type="journal article" date="2013" name="Genome Announc.">
        <title>Complete Genome Sequence of Mycoplasma hyorhinis Strain SK76.</title>
        <authorList>
            <person name="Goodison S."/>
            <person name="Urquidi V."/>
            <person name="Kumar D."/>
            <person name="Reyes L."/>
            <person name="Rosser C.J."/>
        </authorList>
    </citation>
    <scope>NUCLEOTIDE SEQUENCE [LARGE SCALE GENOMIC DNA]</scope>
    <source>
        <strain evidence="5 6">SK76</strain>
    </source>
</reference>
<dbReference type="SMART" id="SM00927">
    <property type="entry name" value="MutH"/>
    <property type="match status" value="1"/>
</dbReference>
<evidence type="ECO:0000313" key="6">
    <source>
        <dbReference type="Proteomes" id="UP000009399"/>
    </source>
</evidence>
<dbReference type="GO" id="GO:0016787">
    <property type="term" value="F:hydrolase activity"/>
    <property type="evidence" value="ECO:0007669"/>
    <property type="project" value="UniProtKB-KW"/>
</dbReference>
<evidence type="ECO:0000256" key="1">
    <source>
        <dbReference type="ARBA" id="ARBA00022722"/>
    </source>
</evidence>
<dbReference type="CDD" id="cd22356">
    <property type="entry name" value="Sau3AI_N-like"/>
    <property type="match status" value="1"/>
</dbReference>
<organism evidence="5 6">
    <name type="scientific">Mesomycoplasma hyorhinis SK76</name>
    <dbReference type="NCBI Taxonomy" id="1118964"/>
    <lineage>
        <taxon>Bacteria</taxon>
        <taxon>Bacillati</taxon>
        <taxon>Mycoplasmatota</taxon>
        <taxon>Mycoplasmoidales</taxon>
        <taxon>Metamycoplasmataceae</taxon>
        <taxon>Mesomycoplasma</taxon>
    </lineage>
</organism>
<gene>
    <name evidence="5" type="ORF">MOS_227</name>
</gene>
<dbReference type="NCBIfam" id="NF040973">
    <property type="entry name" value="restrict_Sau3AI"/>
    <property type="match status" value="1"/>
</dbReference>
<dbReference type="EMBL" id="CP003914">
    <property type="protein sequence ID" value="AFX74156.1"/>
    <property type="molecule type" value="Genomic_DNA"/>
</dbReference>
<dbReference type="InterPro" id="IPR037057">
    <property type="entry name" value="DNA_rep_MutH/T2_RE_sf"/>
</dbReference>
<dbReference type="CDD" id="cd22355">
    <property type="entry name" value="Sau3AI_C"/>
    <property type="match status" value="1"/>
</dbReference>
<evidence type="ECO:0000256" key="2">
    <source>
        <dbReference type="ARBA" id="ARBA00022759"/>
    </source>
</evidence>
<dbReference type="AlphaFoldDB" id="A0AAI8FDP3"/>
<dbReference type="Proteomes" id="UP000009399">
    <property type="component" value="Chromosome"/>
</dbReference>
<keyword evidence="1" id="KW-0540">Nuclease</keyword>
<dbReference type="Pfam" id="PF02976">
    <property type="entry name" value="MutH"/>
    <property type="match status" value="1"/>
</dbReference>
<name>A0AAI8FDP3_MESHY</name>
<protein>
    <submittedName>
        <fullName evidence="5">DNA topoisomerase I</fullName>
    </submittedName>
</protein>
<keyword evidence="2" id="KW-0255">Endonuclease</keyword>
<evidence type="ECO:0000313" key="5">
    <source>
        <dbReference type="EMBL" id="AFX74156.1"/>
    </source>
</evidence>
<dbReference type="RefSeq" id="WP_015084084.1">
    <property type="nucleotide sequence ID" value="NC_019552.1"/>
</dbReference>
<evidence type="ECO:0000259" key="4">
    <source>
        <dbReference type="SMART" id="SM00927"/>
    </source>
</evidence>
<proteinExistence type="predicted"/>
<dbReference type="SUPFAM" id="SSF52980">
    <property type="entry name" value="Restriction endonuclease-like"/>
    <property type="match status" value="2"/>
</dbReference>
<feature type="domain" description="DNA mismatch repair MutH/Type II restriction enzyme Sau3AI" evidence="4">
    <location>
        <begin position="56"/>
        <end position="156"/>
    </location>
</feature>
<dbReference type="GO" id="GO:0003677">
    <property type="term" value="F:DNA binding"/>
    <property type="evidence" value="ECO:0007669"/>
    <property type="project" value="InterPro"/>
</dbReference>